<dbReference type="Gene3D" id="1.10.506.10">
    <property type="entry name" value="GTPase Activation - p120gap, domain 1"/>
    <property type="match status" value="2"/>
</dbReference>
<dbReference type="InterPro" id="IPR001936">
    <property type="entry name" value="RasGAP_dom"/>
</dbReference>
<name>A0A0L0DH97_THETB</name>
<feature type="domain" description="Ras-GAP" evidence="2">
    <location>
        <begin position="368"/>
        <end position="567"/>
    </location>
</feature>
<dbReference type="Pfam" id="PF00397">
    <property type="entry name" value="WW"/>
    <property type="match status" value="1"/>
</dbReference>
<feature type="domain" description="Rho-GAP" evidence="4">
    <location>
        <begin position="688"/>
        <end position="901"/>
    </location>
</feature>
<reference evidence="5 6" key="1">
    <citation type="submission" date="2010-05" db="EMBL/GenBank/DDBJ databases">
        <title>The Genome Sequence of Thecamonas trahens ATCC 50062.</title>
        <authorList>
            <consortium name="The Broad Institute Genome Sequencing Platform"/>
            <person name="Russ C."/>
            <person name="Cuomo C."/>
            <person name="Shea T."/>
            <person name="Young S.K."/>
            <person name="Zeng Q."/>
            <person name="Koehrsen M."/>
            <person name="Haas B."/>
            <person name="Borodovsky M."/>
            <person name="Guigo R."/>
            <person name="Alvarado L."/>
            <person name="Berlin A."/>
            <person name="Bochicchio J."/>
            <person name="Borenstein D."/>
            <person name="Chapman S."/>
            <person name="Chen Z."/>
            <person name="Freedman E."/>
            <person name="Gellesch M."/>
            <person name="Goldberg J."/>
            <person name="Griggs A."/>
            <person name="Gujja S."/>
            <person name="Heilman E."/>
            <person name="Heiman D."/>
            <person name="Hepburn T."/>
            <person name="Howarth C."/>
            <person name="Jen D."/>
            <person name="Larson L."/>
            <person name="Mehta T."/>
            <person name="Park D."/>
            <person name="Pearson M."/>
            <person name="Roberts A."/>
            <person name="Saif S."/>
            <person name="Shenoy N."/>
            <person name="Sisk P."/>
            <person name="Stolte C."/>
            <person name="Sykes S."/>
            <person name="Thomson T."/>
            <person name="Walk T."/>
            <person name="White J."/>
            <person name="Yandava C."/>
            <person name="Burger G."/>
            <person name="Gray M.W."/>
            <person name="Holland P.W.H."/>
            <person name="King N."/>
            <person name="Lang F.B.F."/>
            <person name="Roger A.J."/>
            <person name="Ruiz-Trillo I."/>
            <person name="Lander E."/>
            <person name="Nusbaum C."/>
        </authorList>
    </citation>
    <scope>NUCLEOTIDE SEQUENCE [LARGE SCALE GENOMIC DNA]</scope>
    <source>
        <strain evidence="5 6">ATCC 50062</strain>
    </source>
</reference>
<dbReference type="InterPro" id="IPR036020">
    <property type="entry name" value="WW_dom_sf"/>
</dbReference>
<dbReference type="PROSITE" id="PS01159">
    <property type="entry name" value="WW_DOMAIN_1"/>
    <property type="match status" value="1"/>
</dbReference>
<dbReference type="InterPro" id="IPR039360">
    <property type="entry name" value="Ras_GTPase"/>
</dbReference>
<dbReference type="PROSITE" id="PS50018">
    <property type="entry name" value="RAS_GTPASE_ACTIV_2"/>
    <property type="match status" value="1"/>
</dbReference>
<dbReference type="SUPFAM" id="SSF51045">
    <property type="entry name" value="WW domain"/>
    <property type="match status" value="1"/>
</dbReference>
<dbReference type="PROSITE" id="PS50238">
    <property type="entry name" value="RHOGAP"/>
    <property type="match status" value="2"/>
</dbReference>
<evidence type="ECO:0000256" key="1">
    <source>
        <dbReference type="ARBA" id="ARBA00022468"/>
    </source>
</evidence>
<feature type="domain" description="WW" evidence="3">
    <location>
        <begin position="247"/>
        <end position="281"/>
    </location>
</feature>
<dbReference type="STRING" id="461836.A0A0L0DH97"/>
<dbReference type="InterPro" id="IPR008936">
    <property type="entry name" value="Rho_GTPase_activation_prot"/>
</dbReference>
<dbReference type="SMART" id="SM00323">
    <property type="entry name" value="RasGAP"/>
    <property type="match status" value="1"/>
</dbReference>
<dbReference type="InterPro" id="IPR001202">
    <property type="entry name" value="WW_dom"/>
</dbReference>
<dbReference type="PROSITE" id="PS50020">
    <property type="entry name" value="WW_DOMAIN_2"/>
    <property type="match status" value="1"/>
</dbReference>
<dbReference type="InterPro" id="IPR000198">
    <property type="entry name" value="RhoGAP_dom"/>
</dbReference>
<protein>
    <submittedName>
        <fullName evidence="5">Uncharacterized protein</fullName>
    </submittedName>
</protein>
<dbReference type="AlphaFoldDB" id="A0A0L0DH97"/>
<sequence>MVVFGAPFENLTADTNGVPWVVKSAVRAALANLSASNILAPPTEALTAPLTALLDDIDAAGGDDGDEAGERQKAVEHALERLHSCAPFVVLQRWLSALPRPLMTRAAAAKLMRQQLTPAAMRSVVWGVPAARRNTLTLVLLLVSKAIDNSASNGATLASAVAWLAPLLLHPSREQGEAARLATSALLVFAEGILTEQPAVVAALPNAALDPSLEGLLLAAAGRYAEATKTAAGDSVAVRGGRGPMPTDLPSGWEAHYDENYGRYVYVNTATNATSWTLPEAAASIHASVALLDAASDSGAESGAASNENHSKQHGVDARETVATLKQALDALGSGDADALDVEAFKAAMLAPGFPIVATASQVFKVSEAASLVDTLVTLFMDSGDMIELIRMVVTCEVDVTLSPGTLFRGNSMSTKLMVAYTKRICGRYLEQTFTPVLRLLADAVEAAGEAGLEVDPSKTKVKSKKIRANLATLHEMAQHFLDSLFTSVRDMPREMREVAHLLHRATSRKFPQMRSIAVGGYIFLRIVCPFLNAPSSWPVHLELDVTEPRLRSSLLAISKTLQNLANGVRFTSTKPHLLPLNAFIDANVSSITQFFDEVAVVPKSATSARSVHLGALAAKEEEAGWRKLAGIVAKDADKLRAYLAELYEAVGDDGDGGFERGNSLSGLSMGSDDDDELDFDGGPVFGATLQQLLMDDELTGDVDASDGLPQNVPRVLEAWLVWLTHQEVARLDGVFERNPPFYRVAQLQRVMEAINAGKRPVFDPSADPVDVVWLVKTFFNELSVPLLDASLMVPLDALVGDLPYAASIGSELKVFADVLGRLAQAHRSTARAVCTVLHRVASAPEAGASSPSSLGEVFGPVWLRASQGHIISSDIYDMVTALAATLIAVPQLLADSAEARAKALDALSAAELRALPIVEMAMAKADGGHDDVEVATARQLLRGLQSETTASVERLVGRLQALAGIVDSLPSEASVRAVGRMADIMHGMLDDETEV</sequence>
<dbReference type="Pfam" id="PF00620">
    <property type="entry name" value="RhoGAP"/>
    <property type="match status" value="1"/>
</dbReference>
<organism evidence="5 6">
    <name type="scientific">Thecamonas trahens ATCC 50062</name>
    <dbReference type="NCBI Taxonomy" id="461836"/>
    <lineage>
        <taxon>Eukaryota</taxon>
        <taxon>Apusozoa</taxon>
        <taxon>Apusomonadida</taxon>
        <taxon>Apusomonadidae</taxon>
        <taxon>Thecamonas</taxon>
    </lineage>
</organism>
<evidence type="ECO:0000259" key="4">
    <source>
        <dbReference type="PROSITE" id="PS50238"/>
    </source>
</evidence>
<accession>A0A0L0DH97</accession>
<gene>
    <name evidence="5" type="ORF">AMSG_07460</name>
</gene>
<dbReference type="GeneID" id="25566376"/>
<dbReference type="Pfam" id="PF00616">
    <property type="entry name" value="RasGAP"/>
    <property type="match status" value="1"/>
</dbReference>
<proteinExistence type="predicted"/>
<dbReference type="SMART" id="SM00456">
    <property type="entry name" value="WW"/>
    <property type="match status" value="1"/>
</dbReference>
<dbReference type="PANTHER" id="PTHR10194">
    <property type="entry name" value="RAS GTPASE-ACTIVATING PROTEINS"/>
    <property type="match status" value="1"/>
</dbReference>
<dbReference type="SMART" id="SM00324">
    <property type="entry name" value="RhoGAP"/>
    <property type="match status" value="1"/>
</dbReference>
<evidence type="ECO:0000313" key="6">
    <source>
        <dbReference type="Proteomes" id="UP000054408"/>
    </source>
</evidence>
<dbReference type="Gene3D" id="2.20.70.10">
    <property type="match status" value="1"/>
</dbReference>
<dbReference type="Gene3D" id="1.10.555.10">
    <property type="entry name" value="Rho GTPase activation protein"/>
    <property type="match status" value="2"/>
</dbReference>
<evidence type="ECO:0000259" key="3">
    <source>
        <dbReference type="PROSITE" id="PS50020"/>
    </source>
</evidence>
<dbReference type="RefSeq" id="XP_013755962.1">
    <property type="nucleotide sequence ID" value="XM_013900508.1"/>
</dbReference>
<evidence type="ECO:0000259" key="2">
    <source>
        <dbReference type="PROSITE" id="PS50018"/>
    </source>
</evidence>
<keyword evidence="6" id="KW-1185">Reference proteome</keyword>
<dbReference type="EMBL" id="GL349468">
    <property type="protein sequence ID" value="KNC51560.1"/>
    <property type="molecule type" value="Genomic_DNA"/>
</dbReference>
<keyword evidence="1" id="KW-0343">GTPase activation</keyword>
<dbReference type="SUPFAM" id="SSF48350">
    <property type="entry name" value="GTPase activation domain, GAP"/>
    <property type="match status" value="3"/>
</dbReference>
<feature type="domain" description="Rho-GAP" evidence="4">
    <location>
        <begin position="6"/>
        <end position="201"/>
    </location>
</feature>
<dbReference type="Proteomes" id="UP000054408">
    <property type="component" value="Unassembled WGS sequence"/>
</dbReference>
<evidence type="ECO:0000313" key="5">
    <source>
        <dbReference type="EMBL" id="KNC51560.1"/>
    </source>
</evidence>
<dbReference type="CDD" id="cd00201">
    <property type="entry name" value="WW"/>
    <property type="match status" value="1"/>
</dbReference>
<dbReference type="GO" id="GO:0005096">
    <property type="term" value="F:GTPase activator activity"/>
    <property type="evidence" value="ECO:0007669"/>
    <property type="project" value="UniProtKB-KW"/>
</dbReference>
<dbReference type="eggNOG" id="KOG1826">
    <property type="taxonomic scope" value="Eukaryota"/>
</dbReference>
<dbReference type="GO" id="GO:0007165">
    <property type="term" value="P:signal transduction"/>
    <property type="evidence" value="ECO:0007669"/>
    <property type="project" value="InterPro"/>
</dbReference>
<dbReference type="OrthoDB" id="28245at2759"/>
<dbReference type="PANTHER" id="PTHR10194:SF60">
    <property type="entry name" value="RAS GTPASE-ACTIVATING PROTEIN RASKOL"/>
    <property type="match status" value="1"/>
</dbReference>